<keyword evidence="7 9" id="KW-0129">CBS domain</keyword>
<dbReference type="Pfam" id="PF03471">
    <property type="entry name" value="CorC_HlyC"/>
    <property type="match status" value="1"/>
</dbReference>
<evidence type="ECO:0000313" key="16">
    <source>
        <dbReference type="Proteomes" id="UP001597326"/>
    </source>
</evidence>
<feature type="transmembrane region" description="Helical" evidence="12">
    <location>
        <begin position="52"/>
        <end position="77"/>
    </location>
</feature>
<dbReference type="InterPro" id="IPR046342">
    <property type="entry name" value="CBS_dom_sf"/>
</dbReference>
<evidence type="ECO:0000256" key="4">
    <source>
        <dbReference type="ARBA" id="ARBA00022692"/>
    </source>
</evidence>
<keyword evidence="4 10" id="KW-0812">Transmembrane</keyword>
<accession>A0ABW4RYK0</accession>
<dbReference type="InterPro" id="IPR044751">
    <property type="entry name" value="Ion_transp-like_CBS"/>
</dbReference>
<dbReference type="SUPFAM" id="SSF54631">
    <property type="entry name" value="CBS-domain pair"/>
    <property type="match status" value="1"/>
</dbReference>
<keyword evidence="6 10" id="KW-1133">Transmembrane helix</keyword>
<sequence>MSQVLTNIALIFLFILIGGIFASAEMAMVSLRESQVKNLSSRGKRGEAVARLTSNPNLFLSAVQIGVTVSGFLSAAFGGATLANALSPHLVALGLPASLAGTVALVLVTVVISYFSIVLGELTSKRLAMQRAEGFALALAPLVDTIARIARPVIWFLGKSTDVAVRLLGGDPSAAREEVTDEELRQMVVGSQTLGVEERHIVDEVFEAGERSLREVMVPRTEVDFLPGDMPAYKAIREVQGAPHSRYPVTDGSRDRIVGFLHVRDLMDMDPSTRSTPIKQLVRPVLGLPETVRVLRALTEMRRAHSHLAIVKDEYGGTAGIVTLEDLVEELIGDITDEYDQPRETQHSELNEIDGLLTLEDFGEKYGYLLPEGPYDTVAGYVMAQMGRLPEVGEEMVVVLDRDPDAPNADQLTEQAQVVFTVAELDGRRVAWLKARRADQGLDGEEQLQGSGATAVPAPVERGGGSTVATEA</sequence>
<keyword evidence="5" id="KW-0677">Repeat</keyword>
<dbReference type="Pfam" id="PF00571">
    <property type="entry name" value="CBS"/>
    <property type="match status" value="2"/>
</dbReference>
<evidence type="ECO:0000256" key="7">
    <source>
        <dbReference type="ARBA" id="ARBA00023122"/>
    </source>
</evidence>
<dbReference type="InterPro" id="IPR016169">
    <property type="entry name" value="FAD-bd_PCMH_sub2"/>
</dbReference>
<dbReference type="PANTHER" id="PTHR43099:SF5">
    <property type="entry name" value="HLYC_CORC FAMILY TRANSPORTER"/>
    <property type="match status" value="1"/>
</dbReference>
<feature type="region of interest" description="Disordered" evidence="11">
    <location>
        <begin position="442"/>
        <end position="472"/>
    </location>
</feature>
<dbReference type="PANTHER" id="PTHR43099">
    <property type="entry name" value="UPF0053 PROTEIN YRKA"/>
    <property type="match status" value="1"/>
</dbReference>
<reference evidence="16" key="1">
    <citation type="journal article" date="2019" name="Int. J. Syst. Evol. Microbiol.">
        <title>The Global Catalogue of Microorganisms (GCM) 10K type strain sequencing project: providing services to taxonomists for standard genome sequencing and annotation.</title>
        <authorList>
            <consortium name="The Broad Institute Genomics Platform"/>
            <consortium name="The Broad Institute Genome Sequencing Center for Infectious Disease"/>
            <person name="Wu L."/>
            <person name="Ma J."/>
        </authorList>
    </citation>
    <scope>NUCLEOTIDE SEQUENCE [LARGE SCALE GENOMIC DNA]</scope>
    <source>
        <strain evidence="16">CAIM 431</strain>
    </source>
</reference>
<dbReference type="InterPro" id="IPR000644">
    <property type="entry name" value="CBS_dom"/>
</dbReference>
<evidence type="ECO:0000256" key="5">
    <source>
        <dbReference type="ARBA" id="ARBA00022737"/>
    </source>
</evidence>
<dbReference type="RefSeq" id="WP_343872002.1">
    <property type="nucleotide sequence ID" value="NZ_BAAAIX010000004.1"/>
</dbReference>
<dbReference type="PROSITE" id="PS51371">
    <property type="entry name" value="CBS"/>
    <property type="match status" value="2"/>
</dbReference>
<evidence type="ECO:0000256" key="10">
    <source>
        <dbReference type="PROSITE-ProRule" id="PRU01193"/>
    </source>
</evidence>
<dbReference type="InterPro" id="IPR002550">
    <property type="entry name" value="CNNM"/>
</dbReference>
<comment type="caution">
    <text evidence="15">The sequence shown here is derived from an EMBL/GenBank/DDBJ whole genome shotgun (WGS) entry which is preliminary data.</text>
</comment>
<evidence type="ECO:0000256" key="12">
    <source>
        <dbReference type="SAM" id="Phobius"/>
    </source>
</evidence>
<dbReference type="Gene3D" id="3.10.580.10">
    <property type="entry name" value="CBS-domain"/>
    <property type="match status" value="1"/>
</dbReference>
<evidence type="ECO:0000259" key="13">
    <source>
        <dbReference type="PROSITE" id="PS51371"/>
    </source>
</evidence>
<feature type="domain" description="CBS" evidence="13">
    <location>
        <begin position="217"/>
        <end position="276"/>
    </location>
</feature>
<keyword evidence="8 10" id="KW-0472">Membrane</keyword>
<feature type="domain" description="CBS" evidence="13">
    <location>
        <begin position="281"/>
        <end position="338"/>
    </location>
</feature>
<dbReference type="Gene3D" id="3.30.465.10">
    <property type="match status" value="1"/>
</dbReference>
<keyword evidence="16" id="KW-1185">Reference proteome</keyword>
<evidence type="ECO:0000256" key="3">
    <source>
        <dbReference type="ARBA" id="ARBA00022475"/>
    </source>
</evidence>
<evidence type="ECO:0000259" key="14">
    <source>
        <dbReference type="PROSITE" id="PS51846"/>
    </source>
</evidence>
<dbReference type="Proteomes" id="UP001597326">
    <property type="component" value="Unassembled WGS sequence"/>
</dbReference>
<dbReference type="InterPro" id="IPR036318">
    <property type="entry name" value="FAD-bd_PCMH-like_sf"/>
</dbReference>
<evidence type="ECO:0000256" key="8">
    <source>
        <dbReference type="ARBA" id="ARBA00023136"/>
    </source>
</evidence>
<evidence type="ECO:0000256" key="6">
    <source>
        <dbReference type="ARBA" id="ARBA00022989"/>
    </source>
</evidence>
<dbReference type="EMBL" id="JBHUFZ010000025">
    <property type="protein sequence ID" value="MFD1890693.1"/>
    <property type="molecule type" value="Genomic_DNA"/>
</dbReference>
<protein>
    <submittedName>
        <fullName evidence="15">Hemolysin family protein</fullName>
    </submittedName>
</protein>
<dbReference type="Pfam" id="PF01595">
    <property type="entry name" value="CNNM"/>
    <property type="match status" value="1"/>
</dbReference>
<dbReference type="PROSITE" id="PS51846">
    <property type="entry name" value="CNNM"/>
    <property type="match status" value="1"/>
</dbReference>
<evidence type="ECO:0000256" key="9">
    <source>
        <dbReference type="PROSITE-ProRule" id="PRU00703"/>
    </source>
</evidence>
<feature type="domain" description="CNNM transmembrane" evidence="14">
    <location>
        <begin position="1"/>
        <end position="202"/>
    </location>
</feature>
<dbReference type="SUPFAM" id="SSF56176">
    <property type="entry name" value="FAD-binding/transporter-associated domain-like"/>
    <property type="match status" value="1"/>
</dbReference>
<evidence type="ECO:0000256" key="1">
    <source>
        <dbReference type="ARBA" id="ARBA00004651"/>
    </source>
</evidence>
<evidence type="ECO:0000256" key="2">
    <source>
        <dbReference type="ARBA" id="ARBA00006337"/>
    </source>
</evidence>
<evidence type="ECO:0000256" key="11">
    <source>
        <dbReference type="SAM" id="MobiDB-lite"/>
    </source>
</evidence>
<dbReference type="CDD" id="cd04590">
    <property type="entry name" value="CBS_pair_CorC_HlyC_assoc"/>
    <property type="match status" value="1"/>
</dbReference>
<gene>
    <name evidence="15" type="ORF">ACFSCS_10950</name>
</gene>
<organism evidence="15 16">
    <name type="scientific">Luteococcus peritonei</name>
    <dbReference type="NCBI Taxonomy" id="88874"/>
    <lineage>
        <taxon>Bacteria</taxon>
        <taxon>Bacillati</taxon>
        <taxon>Actinomycetota</taxon>
        <taxon>Actinomycetes</taxon>
        <taxon>Propionibacteriales</taxon>
        <taxon>Propionibacteriaceae</taxon>
        <taxon>Luteococcus</taxon>
    </lineage>
</organism>
<comment type="subcellular location">
    <subcellularLocation>
        <location evidence="1">Cell membrane</location>
        <topology evidence="1">Multi-pass membrane protein</topology>
    </subcellularLocation>
</comment>
<name>A0ABW4RYK0_9ACTN</name>
<keyword evidence="3" id="KW-1003">Cell membrane</keyword>
<dbReference type="SMART" id="SM01091">
    <property type="entry name" value="CorC_HlyC"/>
    <property type="match status" value="1"/>
</dbReference>
<evidence type="ECO:0000313" key="15">
    <source>
        <dbReference type="EMBL" id="MFD1890693.1"/>
    </source>
</evidence>
<dbReference type="InterPro" id="IPR051676">
    <property type="entry name" value="UPF0053_domain"/>
</dbReference>
<dbReference type="InterPro" id="IPR005170">
    <property type="entry name" value="Transptr-assoc_dom"/>
</dbReference>
<proteinExistence type="inferred from homology"/>
<feature type="transmembrane region" description="Helical" evidence="12">
    <location>
        <begin position="6"/>
        <end position="31"/>
    </location>
</feature>
<comment type="similarity">
    <text evidence="2">Belongs to the UPF0053 family.</text>
</comment>
<feature type="transmembrane region" description="Helical" evidence="12">
    <location>
        <begin position="97"/>
        <end position="119"/>
    </location>
</feature>